<gene>
    <name evidence="1" type="ORF">SLEP1_g37952</name>
</gene>
<reference evidence="1 2" key="1">
    <citation type="journal article" date="2021" name="Commun. Biol.">
        <title>The genome of Shorea leprosula (Dipterocarpaceae) highlights the ecological relevance of drought in aseasonal tropical rainforests.</title>
        <authorList>
            <person name="Ng K.K.S."/>
            <person name="Kobayashi M.J."/>
            <person name="Fawcett J.A."/>
            <person name="Hatakeyama M."/>
            <person name="Paape T."/>
            <person name="Ng C.H."/>
            <person name="Ang C.C."/>
            <person name="Tnah L.H."/>
            <person name="Lee C.T."/>
            <person name="Nishiyama T."/>
            <person name="Sese J."/>
            <person name="O'Brien M.J."/>
            <person name="Copetti D."/>
            <person name="Mohd Noor M.I."/>
            <person name="Ong R.C."/>
            <person name="Putra M."/>
            <person name="Sireger I.Z."/>
            <person name="Indrioko S."/>
            <person name="Kosugi Y."/>
            <person name="Izuno A."/>
            <person name="Isagi Y."/>
            <person name="Lee S.L."/>
            <person name="Shimizu K.K."/>
        </authorList>
    </citation>
    <scope>NUCLEOTIDE SEQUENCE [LARGE SCALE GENOMIC DNA]</scope>
    <source>
        <strain evidence="1">214</strain>
    </source>
</reference>
<evidence type="ECO:0000313" key="2">
    <source>
        <dbReference type="Proteomes" id="UP001054252"/>
    </source>
</evidence>
<protein>
    <recommendedName>
        <fullName evidence="3">Reverse transcriptase domain-containing protein</fullName>
    </recommendedName>
</protein>
<dbReference type="EMBL" id="BPVZ01000081">
    <property type="protein sequence ID" value="GKV28970.1"/>
    <property type="molecule type" value="Genomic_DNA"/>
</dbReference>
<dbReference type="AlphaFoldDB" id="A0AAV5KWW1"/>
<comment type="caution">
    <text evidence="1">The sequence shown here is derived from an EMBL/GenBank/DDBJ whole genome shotgun (WGS) entry which is preliminary data.</text>
</comment>
<sequence>MVVNLLLAQGMVKHYHQQHLSSCCALKIDLMKAFDSVHWDIVFQILDALGFHPLFINWPVACITT</sequence>
<organism evidence="1 2">
    <name type="scientific">Rubroshorea leprosula</name>
    <dbReference type="NCBI Taxonomy" id="152421"/>
    <lineage>
        <taxon>Eukaryota</taxon>
        <taxon>Viridiplantae</taxon>
        <taxon>Streptophyta</taxon>
        <taxon>Embryophyta</taxon>
        <taxon>Tracheophyta</taxon>
        <taxon>Spermatophyta</taxon>
        <taxon>Magnoliopsida</taxon>
        <taxon>eudicotyledons</taxon>
        <taxon>Gunneridae</taxon>
        <taxon>Pentapetalae</taxon>
        <taxon>rosids</taxon>
        <taxon>malvids</taxon>
        <taxon>Malvales</taxon>
        <taxon>Dipterocarpaceae</taxon>
        <taxon>Rubroshorea</taxon>
    </lineage>
</organism>
<evidence type="ECO:0000313" key="1">
    <source>
        <dbReference type="EMBL" id="GKV28970.1"/>
    </source>
</evidence>
<proteinExistence type="predicted"/>
<accession>A0AAV5KWW1</accession>
<keyword evidence="2" id="KW-1185">Reference proteome</keyword>
<evidence type="ECO:0008006" key="3">
    <source>
        <dbReference type="Google" id="ProtNLM"/>
    </source>
</evidence>
<name>A0AAV5KWW1_9ROSI</name>
<dbReference type="Proteomes" id="UP001054252">
    <property type="component" value="Unassembled WGS sequence"/>
</dbReference>